<evidence type="ECO:0000313" key="8">
    <source>
        <dbReference type="Proteomes" id="UP000624325"/>
    </source>
</evidence>
<dbReference type="RefSeq" id="WP_203706702.1">
    <property type="nucleotide sequence ID" value="NZ_BAAALU010000004.1"/>
</dbReference>
<sequence length="999" mass="104806">MRFGVLGPLQVLRDGSPVAVGGPRQRDLLTILLFRANVLLSSDWLADALWDGAPPASAQVTLRTYVAGLRRALEPERAGGEWRLLRARSGGYELCVPADAVDLARFEALADAGSRALADGAAQTAERAFLDALSLWRGDQVAAGDLAALRAETARLVEGRHTVEEGWHAAAIAAGRHAAVLPALRRFVTEHPEREAARGRLMLALYRSGQQTAALAAFDEGRRHLAEHYGVEPSQELRDLHRQILEQAVPGPPVVVAAAPISQAKLVGRAAELAALADLLSTALDGAGRIAAIVGEPGIGKTSLASAVADRAAASGVPVVWGRCPDLGQAPPFWLWSQVVRALAALPQAGESGAAAALVGFAAGPAAAGDHDPAARFHTYEAVSSLVRAVARPAGLVIVLDDLHAADLDSLLLLRFLAANLADSRILVVATLRPYGHLPDVVTALTDLARLAGARQLEPAGLDADAVADLMRRTGVAPDAGAVARLRARTGGNPFFLTELLAAPDDAAPPSVRDMARTRLDALEPNERECLDLLCVAGRELDLELLAAAADKNVTEVAGLLAEPATAHLVADAGPGVVRMRHPLFAEVGYAELAPSRRALLHARLADAAEGGAALAPAELAHHYGQARGLGRGDDHLRWTLTAAQDATRRLAYEDALAHLGRAADLLARDGSAEAELGVQLHRTALLQITVGVGSDAVDRACVRARELLTLVGPDADVRAALWTLGELAANRAEFGIADDLATRLSRADGDPLLDAAGHYLLGAVRYFTGRLEAAEAALSRSIARLRLVPERTLAAQVGRTPPLSPLNFRALVRSLRGDAAGARADLAAAWDLAERTDDPYARGNVALFTGWRAMQERDAVAGKAAADWCREIGDRQDIAHFTTTGQFLAEWVAVAAGDLDRRDAMSAAADAIYAHGLRSTRTVTTAAMADACLTAGDRATAAVLADTALAAADVVGEQVMRAELLRIRGLARDDATDLDAGAALAEAQDANLLVGRFT</sequence>
<protein>
    <recommendedName>
        <fullName evidence="6">OmpR/PhoB-type domain-containing protein</fullName>
    </recommendedName>
</protein>
<gene>
    <name evidence="7" type="ORF">Air01nite_59730</name>
</gene>
<dbReference type="EMBL" id="BONC01000055">
    <property type="protein sequence ID" value="GIF59878.1"/>
    <property type="molecule type" value="Genomic_DNA"/>
</dbReference>
<dbReference type="InterPro" id="IPR003593">
    <property type="entry name" value="AAA+_ATPase"/>
</dbReference>
<dbReference type="PRINTS" id="PR00830">
    <property type="entry name" value="ENDOLAPTASE"/>
</dbReference>
<dbReference type="PANTHER" id="PTHR35807:SF1">
    <property type="entry name" value="TRANSCRIPTIONAL REGULATOR REDD"/>
    <property type="match status" value="1"/>
</dbReference>
<accession>A0ABQ4CAU3</accession>
<evidence type="ECO:0000313" key="7">
    <source>
        <dbReference type="EMBL" id="GIF59878.1"/>
    </source>
</evidence>
<dbReference type="InterPro" id="IPR005158">
    <property type="entry name" value="BTAD"/>
</dbReference>
<dbReference type="InterPro" id="IPR041664">
    <property type="entry name" value="AAA_16"/>
</dbReference>
<dbReference type="Gene3D" id="1.25.40.10">
    <property type="entry name" value="Tetratricopeptide repeat domain"/>
    <property type="match status" value="1"/>
</dbReference>
<feature type="DNA-binding region" description="OmpR/PhoB-type" evidence="5">
    <location>
        <begin position="1"/>
        <end position="96"/>
    </location>
</feature>
<reference evidence="7 8" key="1">
    <citation type="submission" date="2021-01" db="EMBL/GenBank/DDBJ databases">
        <title>Whole genome shotgun sequence of Asanoa iriomotensis NBRC 100142.</title>
        <authorList>
            <person name="Komaki H."/>
            <person name="Tamura T."/>
        </authorList>
    </citation>
    <scope>NUCLEOTIDE SEQUENCE [LARGE SCALE GENOMIC DNA]</scope>
    <source>
        <strain evidence="7 8">NBRC 100142</strain>
    </source>
</reference>
<dbReference type="SUPFAM" id="SSF52540">
    <property type="entry name" value="P-loop containing nucleoside triphosphate hydrolases"/>
    <property type="match status" value="1"/>
</dbReference>
<dbReference type="Proteomes" id="UP000624325">
    <property type="component" value="Unassembled WGS sequence"/>
</dbReference>
<dbReference type="SMART" id="SM00862">
    <property type="entry name" value="Trans_reg_C"/>
    <property type="match status" value="1"/>
</dbReference>
<dbReference type="InterPro" id="IPR016032">
    <property type="entry name" value="Sig_transdc_resp-reg_C-effctor"/>
</dbReference>
<keyword evidence="3 5" id="KW-0238">DNA-binding</keyword>
<name>A0ABQ4CAU3_9ACTN</name>
<evidence type="ECO:0000256" key="4">
    <source>
        <dbReference type="ARBA" id="ARBA00023163"/>
    </source>
</evidence>
<keyword evidence="8" id="KW-1185">Reference proteome</keyword>
<feature type="domain" description="OmpR/PhoB-type" evidence="6">
    <location>
        <begin position="1"/>
        <end position="96"/>
    </location>
</feature>
<dbReference type="SUPFAM" id="SSF46894">
    <property type="entry name" value="C-terminal effector domain of the bipartite response regulators"/>
    <property type="match status" value="1"/>
</dbReference>
<dbReference type="CDD" id="cd15831">
    <property type="entry name" value="BTAD"/>
    <property type="match status" value="1"/>
</dbReference>
<dbReference type="Gene3D" id="1.10.10.10">
    <property type="entry name" value="Winged helix-like DNA-binding domain superfamily/Winged helix DNA-binding domain"/>
    <property type="match status" value="1"/>
</dbReference>
<comment type="caution">
    <text evidence="7">The sequence shown here is derived from an EMBL/GenBank/DDBJ whole genome shotgun (WGS) entry which is preliminary data.</text>
</comment>
<dbReference type="InterPro" id="IPR001867">
    <property type="entry name" value="OmpR/PhoB-type_DNA-bd"/>
</dbReference>
<comment type="similarity">
    <text evidence="1">Belongs to the AfsR/DnrI/RedD regulatory family.</text>
</comment>
<evidence type="ECO:0000259" key="6">
    <source>
        <dbReference type="PROSITE" id="PS51755"/>
    </source>
</evidence>
<dbReference type="InterPro" id="IPR036388">
    <property type="entry name" value="WH-like_DNA-bd_sf"/>
</dbReference>
<keyword evidence="4" id="KW-0804">Transcription</keyword>
<dbReference type="Pfam" id="PF03704">
    <property type="entry name" value="BTAD"/>
    <property type="match status" value="1"/>
</dbReference>
<dbReference type="SMART" id="SM00382">
    <property type="entry name" value="AAA"/>
    <property type="match status" value="1"/>
</dbReference>
<evidence type="ECO:0000256" key="3">
    <source>
        <dbReference type="ARBA" id="ARBA00023125"/>
    </source>
</evidence>
<dbReference type="SUPFAM" id="SSF48452">
    <property type="entry name" value="TPR-like"/>
    <property type="match status" value="1"/>
</dbReference>
<evidence type="ECO:0000256" key="5">
    <source>
        <dbReference type="PROSITE-ProRule" id="PRU01091"/>
    </source>
</evidence>
<dbReference type="PANTHER" id="PTHR35807">
    <property type="entry name" value="TRANSCRIPTIONAL REGULATOR REDD-RELATED"/>
    <property type="match status" value="1"/>
</dbReference>
<proteinExistence type="inferred from homology"/>
<dbReference type="InterPro" id="IPR011990">
    <property type="entry name" value="TPR-like_helical_dom_sf"/>
</dbReference>
<dbReference type="InterPro" id="IPR027417">
    <property type="entry name" value="P-loop_NTPase"/>
</dbReference>
<dbReference type="Gene3D" id="3.40.50.300">
    <property type="entry name" value="P-loop containing nucleotide triphosphate hydrolases"/>
    <property type="match status" value="1"/>
</dbReference>
<evidence type="ECO:0000256" key="1">
    <source>
        <dbReference type="ARBA" id="ARBA00005820"/>
    </source>
</evidence>
<dbReference type="InterPro" id="IPR051677">
    <property type="entry name" value="AfsR-DnrI-RedD_regulator"/>
</dbReference>
<dbReference type="PROSITE" id="PS51755">
    <property type="entry name" value="OMPR_PHOB"/>
    <property type="match status" value="1"/>
</dbReference>
<evidence type="ECO:0000256" key="2">
    <source>
        <dbReference type="ARBA" id="ARBA00023015"/>
    </source>
</evidence>
<keyword evidence="2" id="KW-0805">Transcription regulation</keyword>
<dbReference type="SMART" id="SM01043">
    <property type="entry name" value="BTAD"/>
    <property type="match status" value="1"/>
</dbReference>
<dbReference type="Pfam" id="PF13191">
    <property type="entry name" value="AAA_16"/>
    <property type="match status" value="1"/>
</dbReference>
<organism evidence="7 8">
    <name type="scientific">Asanoa iriomotensis</name>
    <dbReference type="NCBI Taxonomy" id="234613"/>
    <lineage>
        <taxon>Bacteria</taxon>
        <taxon>Bacillati</taxon>
        <taxon>Actinomycetota</taxon>
        <taxon>Actinomycetes</taxon>
        <taxon>Micromonosporales</taxon>
        <taxon>Micromonosporaceae</taxon>
        <taxon>Asanoa</taxon>
    </lineage>
</organism>